<dbReference type="PROSITE" id="PS51158">
    <property type="entry name" value="ALPHA_KINASE"/>
    <property type="match status" value="1"/>
</dbReference>
<evidence type="ECO:0000259" key="6">
    <source>
        <dbReference type="PROSITE" id="PS51158"/>
    </source>
</evidence>
<dbReference type="PANTHER" id="PTHR47763">
    <property type="entry name" value="ALPHA-PROTEIN KINASE VWKA"/>
    <property type="match status" value="1"/>
</dbReference>
<dbReference type="CDD" id="cd00198">
    <property type="entry name" value="vWFA"/>
    <property type="match status" value="1"/>
</dbReference>
<dbReference type="GO" id="GO:0005524">
    <property type="term" value="F:ATP binding"/>
    <property type="evidence" value="ECO:0007669"/>
    <property type="project" value="InterPro"/>
</dbReference>
<sequence>MPGPMHTECSFVLVDREFQVSFHLPDGQVQERTYGTIPSYSILWQQVHKWVEKTSFTISLDDVVLTNKNTASQLREVVGVQDEAGSQLAAHLTVAWRPSADAEEEQPAEKAVATCAANVRPAEPQPSSRPPWAALLGLGALGAAFGALGLAKLLRWRSEFRALKEGQDSLERSNRQLLDSKNEALRVKESAERRLRESEQNNRALTQRTARLQDEKEEKEALLQDVVKQRKIEALGESVKRYQDVDLLFMVDCTGSMQPYIDQVKGTIHHMVRRLKSAYPKLKLRVGFLGYRDVRDARQFEVLDFTDDVEAFARRVANVFARGGADDAEDVAGALRKAVGFGWRRHVRVLFHIADMPCHGREYHGDQVTDNHPSGVGISIPQQLLRLRSQKVNYYFGRIKEHTDKMIRVFNEQVHQSGSEPFVKMVAIDNPLDVQEAVVRSVCTSIDLSSSPPKTFKKELELVLSPEQPEWHLLEARPCRRGRRLSWEVPSCLADCGAPLGAARAAAADFVVHSEPFAQGMSRRCFWGLHRRRKKEPWTRAVFKQFRKGPEKGRHDDYEAEVEKALVAEFFARKYSRRCKPTRKIRVLVPDVIEDKEGRAYCVEEVLPRGFVKYNDNKASWDPKVYDPVLGDFCRWTYEFSAGAFMVVDLQGVSNDEEFILTDPAILHSDVRRFGSTNTGPEFMRQTLESIPQLLSKL</sequence>
<dbReference type="GO" id="GO:0004674">
    <property type="term" value="F:protein serine/threonine kinase activity"/>
    <property type="evidence" value="ECO:0007669"/>
    <property type="project" value="UniProtKB-KW"/>
</dbReference>
<dbReference type="OrthoDB" id="308155at2759"/>
<dbReference type="InterPro" id="IPR002035">
    <property type="entry name" value="VWF_A"/>
</dbReference>
<keyword evidence="8" id="KW-1185">Reference proteome</keyword>
<keyword evidence="2" id="KW-0808">Transferase</keyword>
<dbReference type="AlphaFoldDB" id="A0A812UN53"/>
<accession>A0A812UN53</accession>
<dbReference type="InterPro" id="IPR004166">
    <property type="entry name" value="a-kinase_dom"/>
</dbReference>
<dbReference type="PANTHER" id="PTHR47763:SF4">
    <property type="entry name" value="ALPHA-PROTEIN KINASE VWKA"/>
    <property type="match status" value="1"/>
</dbReference>
<evidence type="ECO:0000259" key="5">
    <source>
        <dbReference type="PROSITE" id="PS50234"/>
    </source>
</evidence>
<feature type="domain" description="Alpha-type protein kinase" evidence="6">
    <location>
        <begin position="493"/>
        <end position="698"/>
    </location>
</feature>
<dbReference type="InterPro" id="IPR052969">
    <property type="entry name" value="Thr-specific_kinase-like"/>
</dbReference>
<evidence type="ECO:0000256" key="1">
    <source>
        <dbReference type="ARBA" id="ARBA00022527"/>
    </source>
</evidence>
<dbReference type="Gene3D" id="3.40.50.410">
    <property type="entry name" value="von Willebrand factor, type A domain"/>
    <property type="match status" value="1"/>
</dbReference>
<keyword evidence="1" id="KW-0723">Serine/threonine-protein kinase</keyword>
<dbReference type="PROSITE" id="PS50234">
    <property type="entry name" value="VWFA"/>
    <property type="match status" value="1"/>
</dbReference>
<feature type="domain" description="VWFA" evidence="5">
    <location>
        <begin position="246"/>
        <end position="339"/>
    </location>
</feature>
<dbReference type="Pfam" id="PF02816">
    <property type="entry name" value="Alpha_kinase"/>
    <property type="match status" value="1"/>
</dbReference>
<evidence type="ECO:0000313" key="8">
    <source>
        <dbReference type="Proteomes" id="UP000604046"/>
    </source>
</evidence>
<keyword evidence="3" id="KW-0418">Kinase</keyword>
<evidence type="ECO:0000256" key="3">
    <source>
        <dbReference type="ARBA" id="ARBA00022777"/>
    </source>
</evidence>
<reference evidence="7" key="1">
    <citation type="submission" date="2021-02" db="EMBL/GenBank/DDBJ databases">
        <authorList>
            <person name="Dougan E. K."/>
            <person name="Rhodes N."/>
            <person name="Thang M."/>
            <person name="Chan C."/>
        </authorList>
    </citation>
    <scope>NUCLEOTIDE SEQUENCE</scope>
</reference>
<dbReference type="Gene3D" id="3.20.200.10">
    <property type="entry name" value="MHCK/EF2 kinase"/>
    <property type="match status" value="1"/>
</dbReference>
<protein>
    <submittedName>
        <fullName evidence="7">VwkA protein</fullName>
    </submittedName>
</protein>
<keyword evidence="4" id="KW-0175">Coiled coil</keyword>
<dbReference type="SMART" id="SM00811">
    <property type="entry name" value="Alpha_kinase"/>
    <property type="match status" value="1"/>
</dbReference>
<name>A0A812UN53_9DINO</name>
<feature type="coiled-coil region" evidence="4">
    <location>
        <begin position="163"/>
        <end position="232"/>
    </location>
</feature>
<dbReference type="Gene3D" id="3.30.200.20">
    <property type="entry name" value="Phosphorylase Kinase, domain 1"/>
    <property type="match status" value="1"/>
</dbReference>
<dbReference type="InterPro" id="IPR036465">
    <property type="entry name" value="vWFA_dom_sf"/>
</dbReference>
<dbReference type="EMBL" id="CAJNDS010002720">
    <property type="protein sequence ID" value="CAE7572786.1"/>
    <property type="molecule type" value="Genomic_DNA"/>
</dbReference>
<dbReference type="SMART" id="SM00327">
    <property type="entry name" value="VWA"/>
    <property type="match status" value="1"/>
</dbReference>
<evidence type="ECO:0000256" key="2">
    <source>
        <dbReference type="ARBA" id="ARBA00022679"/>
    </source>
</evidence>
<evidence type="ECO:0000313" key="7">
    <source>
        <dbReference type="EMBL" id="CAE7572786.1"/>
    </source>
</evidence>
<proteinExistence type="predicted"/>
<dbReference type="SUPFAM" id="SSF53300">
    <property type="entry name" value="vWA-like"/>
    <property type="match status" value="1"/>
</dbReference>
<gene>
    <name evidence="7" type="primary">vwkA</name>
    <name evidence="7" type="ORF">SNAT2548_LOCUS32643</name>
</gene>
<dbReference type="Proteomes" id="UP000604046">
    <property type="component" value="Unassembled WGS sequence"/>
</dbReference>
<organism evidence="7 8">
    <name type="scientific">Symbiodinium natans</name>
    <dbReference type="NCBI Taxonomy" id="878477"/>
    <lineage>
        <taxon>Eukaryota</taxon>
        <taxon>Sar</taxon>
        <taxon>Alveolata</taxon>
        <taxon>Dinophyceae</taxon>
        <taxon>Suessiales</taxon>
        <taxon>Symbiodiniaceae</taxon>
        <taxon>Symbiodinium</taxon>
    </lineage>
</organism>
<dbReference type="SUPFAM" id="SSF56112">
    <property type="entry name" value="Protein kinase-like (PK-like)"/>
    <property type="match status" value="1"/>
</dbReference>
<dbReference type="InterPro" id="IPR011009">
    <property type="entry name" value="Kinase-like_dom_sf"/>
</dbReference>
<evidence type="ECO:0000256" key="4">
    <source>
        <dbReference type="SAM" id="Coils"/>
    </source>
</evidence>
<comment type="caution">
    <text evidence="7">The sequence shown here is derived from an EMBL/GenBank/DDBJ whole genome shotgun (WGS) entry which is preliminary data.</text>
</comment>